<dbReference type="Proteomes" id="UP000248703">
    <property type="component" value="Unassembled WGS sequence"/>
</dbReference>
<evidence type="ECO:0000256" key="4">
    <source>
        <dbReference type="ARBA" id="ARBA00023136"/>
    </source>
</evidence>
<protein>
    <submittedName>
        <fullName evidence="7">EamA-like transporter family protein</fullName>
    </submittedName>
</protein>
<organism evidence="7 8">
    <name type="scientific">Olleya aquimaris</name>
    <dbReference type="NCBI Taxonomy" id="639310"/>
    <lineage>
        <taxon>Bacteria</taxon>
        <taxon>Pseudomonadati</taxon>
        <taxon>Bacteroidota</taxon>
        <taxon>Flavobacteriia</taxon>
        <taxon>Flavobacteriales</taxon>
        <taxon>Flavobacteriaceae</taxon>
    </lineage>
</organism>
<reference evidence="7 8" key="1">
    <citation type="submission" date="2018-06" db="EMBL/GenBank/DDBJ databases">
        <title>Genomic Encyclopedia of Archaeal and Bacterial Type Strains, Phase II (KMG-II): from individual species to whole genera.</title>
        <authorList>
            <person name="Goeker M."/>
        </authorList>
    </citation>
    <scope>NUCLEOTIDE SEQUENCE [LARGE SCALE GENOMIC DNA]</scope>
    <source>
        <strain evidence="7 8">DSM 24464</strain>
    </source>
</reference>
<dbReference type="PANTHER" id="PTHR22911">
    <property type="entry name" value="ACYL-MALONYL CONDENSING ENZYME-RELATED"/>
    <property type="match status" value="1"/>
</dbReference>
<evidence type="ECO:0000256" key="3">
    <source>
        <dbReference type="ARBA" id="ARBA00022989"/>
    </source>
</evidence>
<feature type="transmembrane region" description="Helical" evidence="5">
    <location>
        <begin position="84"/>
        <end position="102"/>
    </location>
</feature>
<feature type="transmembrane region" description="Helical" evidence="5">
    <location>
        <begin position="191"/>
        <end position="209"/>
    </location>
</feature>
<feature type="transmembrane region" description="Helical" evidence="5">
    <location>
        <begin position="26"/>
        <end position="45"/>
    </location>
</feature>
<dbReference type="PANTHER" id="PTHR22911:SF6">
    <property type="entry name" value="SOLUTE CARRIER FAMILY 35 MEMBER G1"/>
    <property type="match status" value="1"/>
</dbReference>
<feature type="transmembrane region" description="Helical" evidence="5">
    <location>
        <begin position="221"/>
        <end position="241"/>
    </location>
</feature>
<comment type="subcellular location">
    <subcellularLocation>
        <location evidence="1">Membrane</location>
        <topology evidence="1">Multi-pass membrane protein</topology>
    </subcellularLocation>
</comment>
<keyword evidence="4 5" id="KW-0472">Membrane</keyword>
<dbReference type="SUPFAM" id="SSF103481">
    <property type="entry name" value="Multidrug resistance efflux transporter EmrE"/>
    <property type="match status" value="2"/>
</dbReference>
<evidence type="ECO:0000313" key="8">
    <source>
        <dbReference type="Proteomes" id="UP000248703"/>
    </source>
</evidence>
<proteinExistence type="predicted"/>
<dbReference type="Pfam" id="PF00892">
    <property type="entry name" value="EamA"/>
    <property type="match status" value="2"/>
</dbReference>
<keyword evidence="2 5" id="KW-0812">Transmembrane</keyword>
<dbReference type="OrthoDB" id="597549at2"/>
<dbReference type="EMBL" id="QLLO01000005">
    <property type="protein sequence ID" value="RAJ14656.1"/>
    <property type="molecule type" value="Genomic_DNA"/>
</dbReference>
<feature type="domain" description="EamA" evidence="6">
    <location>
        <begin position="134"/>
        <end position="264"/>
    </location>
</feature>
<sequence>MIISALAFTLLNVGVKYLGKFNVYQIVFFRALGSLFFTFPFLLKNKISFIGNKVKLLVARSIVGLIAMTMFFASIKLLPTGTAVSIRYIAPIFAALFALFLLKERIKPIQWLFFIAAFCGVLMLKGLETNVDSLGFVFALISALFTGLVFIIIRRIGNQDHPMVIVNYFMVTSFIIAGILSIKYWIQPIGIEWVALLSLGVFGYFGQIYMTKALQTSETRLVAPLKYIEVVFTMLAGVIWFTEDYTIVTILGMILIITSLVLNVIVVKRKQ</sequence>
<accession>A0A327RCC8</accession>
<evidence type="ECO:0000256" key="5">
    <source>
        <dbReference type="SAM" id="Phobius"/>
    </source>
</evidence>
<dbReference type="InterPro" id="IPR037185">
    <property type="entry name" value="EmrE-like"/>
</dbReference>
<feature type="domain" description="EamA" evidence="6">
    <location>
        <begin position="1"/>
        <end position="124"/>
    </location>
</feature>
<comment type="caution">
    <text evidence="7">The sequence shown here is derived from an EMBL/GenBank/DDBJ whole genome shotgun (WGS) entry which is preliminary data.</text>
</comment>
<evidence type="ECO:0000256" key="1">
    <source>
        <dbReference type="ARBA" id="ARBA00004141"/>
    </source>
</evidence>
<keyword evidence="3 5" id="KW-1133">Transmembrane helix</keyword>
<feature type="transmembrane region" description="Helical" evidence="5">
    <location>
        <begin position="133"/>
        <end position="153"/>
    </location>
</feature>
<evidence type="ECO:0000256" key="2">
    <source>
        <dbReference type="ARBA" id="ARBA00022692"/>
    </source>
</evidence>
<evidence type="ECO:0000313" key="7">
    <source>
        <dbReference type="EMBL" id="RAJ14656.1"/>
    </source>
</evidence>
<gene>
    <name evidence="7" type="ORF">LY08_01836</name>
</gene>
<feature type="transmembrane region" description="Helical" evidence="5">
    <location>
        <begin position="109"/>
        <end position="127"/>
    </location>
</feature>
<evidence type="ECO:0000259" key="6">
    <source>
        <dbReference type="Pfam" id="PF00892"/>
    </source>
</evidence>
<feature type="transmembrane region" description="Helical" evidence="5">
    <location>
        <begin position="57"/>
        <end position="78"/>
    </location>
</feature>
<dbReference type="GO" id="GO:0016020">
    <property type="term" value="C:membrane"/>
    <property type="evidence" value="ECO:0007669"/>
    <property type="project" value="UniProtKB-SubCell"/>
</dbReference>
<feature type="transmembrane region" description="Helical" evidence="5">
    <location>
        <begin position="247"/>
        <end position="267"/>
    </location>
</feature>
<dbReference type="InterPro" id="IPR000620">
    <property type="entry name" value="EamA_dom"/>
</dbReference>
<feature type="transmembrane region" description="Helical" evidence="5">
    <location>
        <begin position="165"/>
        <end position="185"/>
    </location>
</feature>
<dbReference type="AlphaFoldDB" id="A0A327RCC8"/>
<dbReference type="Gene3D" id="1.10.3730.20">
    <property type="match status" value="1"/>
</dbReference>
<keyword evidence="8" id="KW-1185">Reference proteome</keyword>
<name>A0A327RCC8_9FLAO</name>